<feature type="domain" description="Tyr recombinase" evidence="3">
    <location>
        <begin position="90"/>
        <end position="296"/>
    </location>
</feature>
<dbReference type="SUPFAM" id="SSF47823">
    <property type="entry name" value="lambda integrase-like, N-terminal domain"/>
    <property type="match status" value="1"/>
</dbReference>
<organism evidence="4 5">
    <name type="scientific">Loxostege sticticalis</name>
    <name type="common">Beet webworm moth</name>
    <dbReference type="NCBI Taxonomy" id="481309"/>
    <lineage>
        <taxon>Eukaryota</taxon>
        <taxon>Metazoa</taxon>
        <taxon>Ecdysozoa</taxon>
        <taxon>Arthropoda</taxon>
        <taxon>Hexapoda</taxon>
        <taxon>Insecta</taxon>
        <taxon>Pterygota</taxon>
        <taxon>Neoptera</taxon>
        <taxon>Endopterygota</taxon>
        <taxon>Lepidoptera</taxon>
        <taxon>Glossata</taxon>
        <taxon>Ditrysia</taxon>
        <taxon>Pyraloidea</taxon>
        <taxon>Crambidae</taxon>
        <taxon>Pyraustinae</taxon>
        <taxon>Loxostege</taxon>
    </lineage>
</organism>
<dbReference type="InterPro" id="IPR002104">
    <property type="entry name" value="Integrase_catalytic"/>
</dbReference>
<dbReference type="EMBL" id="JBEDNZ010000010">
    <property type="protein sequence ID" value="KAL0832454.1"/>
    <property type="molecule type" value="Genomic_DNA"/>
</dbReference>
<evidence type="ECO:0000313" key="4">
    <source>
        <dbReference type="EMBL" id="KAL0832454.1"/>
    </source>
</evidence>
<protein>
    <recommendedName>
        <fullName evidence="3">Tyr recombinase domain-containing protein</fullName>
    </recommendedName>
</protein>
<dbReference type="PROSITE" id="PS51898">
    <property type="entry name" value="TYR_RECOMBINASE"/>
    <property type="match status" value="1"/>
</dbReference>
<evidence type="ECO:0000256" key="1">
    <source>
        <dbReference type="ARBA" id="ARBA00023125"/>
    </source>
</evidence>
<name>A0ABD0T3E2_LOXSC</name>
<dbReference type="GO" id="GO:0006310">
    <property type="term" value="P:DNA recombination"/>
    <property type="evidence" value="ECO:0007669"/>
    <property type="project" value="UniProtKB-KW"/>
</dbReference>
<dbReference type="Gene3D" id="1.10.443.10">
    <property type="entry name" value="Intergrase catalytic core"/>
    <property type="match status" value="1"/>
</dbReference>
<dbReference type="InterPro" id="IPR011010">
    <property type="entry name" value="DNA_brk_join_enz"/>
</dbReference>
<comment type="caution">
    <text evidence="4">The sequence shown here is derived from an EMBL/GenBank/DDBJ whole genome shotgun (WGS) entry which is preliminary data.</text>
</comment>
<proteinExistence type="predicted"/>
<dbReference type="PANTHER" id="PTHR35617">
    <property type="entry name" value="PHAGE_INTEGRASE DOMAIN-CONTAINING PROTEIN"/>
    <property type="match status" value="1"/>
</dbReference>
<keyword evidence="2" id="KW-0233">DNA recombination</keyword>
<dbReference type="AlphaFoldDB" id="A0ABD0T3E2"/>
<dbReference type="Pfam" id="PF00589">
    <property type="entry name" value="Phage_integrase"/>
    <property type="match status" value="1"/>
</dbReference>
<dbReference type="GO" id="GO:0003677">
    <property type="term" value="F:DNA binding"/>
    <property type="evidence" value="ECO:0007669"/>
    <property type="project" value="UniProtKB-KW"/>
</dbReference>
<dbReference type="Gene3D" id="1.10.150.130">
    <property type="match status" value="1"/>
</dbReference>
<dbReference type="PANTHER" id="PTHR35617:SF3">
    <property type="entry name" value="CORE-BINDING (CB) DOMAIN-CONTAINING PROTEIN"/>
    <property type="match status" value="1"/>
</dbReference>
<evidence type="ECO:0000259" key="3">
    <source>
        <dbReference type="PROSITE" id="PS51898"/>
    </source>
</evidence>
<reference evidence="4 5" key="1">
    <citation type="submission" date="2024-06" db="EMBL/GenBank/DDBJ databases">
        <title>A chromosome-level genome assembly of beet webworm, Loxostege sticticalis.</title>
        <authorList>
            <person name="Zhang Y."/>
        </authorList>
    </citation>
    <scope>NUCLEOTIDE SEQUENCE [LARGE SCALE GENOMIC DNA]</scope>
    <source>
        <strain evidence="4">AQ028</strain>
        <tissue evidence="4">Male pupae</tissue>
    </source>
</reference>
<dbReference type="Proteomes" id="UP001549921">
    <property type="component" value="Unassembled WGS sequence"/>
</dbReference>
<dbReference type="InterPro" id="IPR010998">
    <property type="entry name" value="Integrase_recombinase_N"/>
</dbReference>
<gene>
    <name evidence="4" type="ORF">ABMA28_000686</name>
</gene>
<sequence length="301" mass="34075">MMASLSANSVKQYDTYLRKWWNYCKNTNSEVFIASVPTVIHFLTELFNEGAQYGTLNSCRSALAILLGPNLSKDDRIQRFFKGVFRLRPPLPKYNYTWDTNCVLEHFCQWYPNEEMSFDKLSRKTIMLLALTTAHRLQTLTKINIKNINVSSNHISIKIPDFIKTSRAGFKQPILYIPFFNERPAICPATALLCYINKSAPLRKSDLLFVGIKKPHKSVGTQTLSRWVKTTLGECGIDTSVFSAHSTRHASTSRAHSLGVNIDAIRSTAGWSGNSSVFARFYNRTILNNDCTSLARSIIDS</sequence>
<accession>A0ABD0T3E2</accession>
<dbReference type="SUPFAM" id="SSF56349">
    <property type="entry name" value="DNA breaking-rejoining enzymes"/>
    <property type="match status" value="1"/>
</dbReference>
<dbReference type="InterPro" id="IPR013762">
    <property type="entry name" value="Integrase-like_cat_sf"/>
</dbReference>
<evidence type="ECO:0000313" key="5">
    <source>
        <dbReference type="Proteomes" id="UP001549921"/>
    </source>
</evidence>
<evidence type="ECO:0000256" key="2">
    <source>
        <dbReference type="ARBA" id="ARBA00023172"/>
    </source>
</evidence>
<keyword evidence="1" id="KW-0238">DNA-binding</keyword>